<proteinExistence type="predicted"/>
<protein>
    <submittedName>
        <fullName evidence="1">2196_t:CDS:1</fullName>
    </submittedName>
</protein>
<reference evidence="1" key="1">
    <citation type="submission" date="2021-06" db="EMBL/GenBank/DDBJ databases">
        <authorList>
            <person name="Kallberg Y."/>
            <person name="Tangrot J."/>
            <person name="Rosling A."/>
        </authorList>
    </citation>
    <scope>NUCLEOTIDE SEQUENCE</scope>
    <source>
        <strain evidence="1">87-6 pot B 2015</strain>
    </source>
</reference>
<name>A0A9N8ZSK6_FUNMO</name>
<evidence type="ECO:0000313" key="2">
    <source>
        <dbReference type="Proteomes" id="UP000789375"/>
    </source>
</evidence>
<dbReference type="EMBL" id="CAJVPP010000719">
    <property type="protein sequence ID" value="CAG8506706.1"/>
    <property type="molecule type" value="Genomic_DNA"/>
</dbReference>
<keyword evidence="2" id="KW-1185">Reference proteome</keyword>
<dbReference type="Proteomes" id="UP000789375">
    <property type="component" value="Unassembled WGS sequence"/>
</dbReference>
<organism evidence="1 2">
    <name type="scientific">Funneliformis mosseae</name>
    <name type="common">Endomycorrhizal fungus</name>
    <name type="synonym">Glomus mosseae</name>
    <dbReference type="NCBI Taxonomy" id="27381"/>
    <lineage>
        <taxon>Eukaryota</taxon>
        <taxon>Fungi</taxon>
        <taxon>Fungi incertae sedis</taxon>
        <taxon>Mucoromycota</taxon>
        <taxon>Glomeromycotina</taxon>
        <taxon>Glomeromycetes</taxon>
        <taxon>Glomerales</taxon>
        <taxon>Glomeraceae</taxon>
        <taxon>Funneliformis</taxon>
    </lineage>
</organism>
<gene>
    <name evidence="1" type="ORF">FMOSSE_LOCUS4320</name>
</gene>
<sequence>MASGSSSSGYHADGKSNLNDAEHHVFDIKVGTINQLSSSSIEKIPTDNEDQNTSRLNLFGPVDSFINNIIINLKNDNNDSHSAAQAVSSSSTDTRQLKEKDSVRIIQSDFIENIDESFVDYSKFYTDPLVKFEQSFIAEKEEKKAN</sequence>
<comment type="caution">
    <text evidence="1">The sequence shown here is derived from an EMBL/GenBank/DDBJ whole genome shotgun (WGS) entry which is preliminary data.</text>
</comment>
<evidence type="ECO:0000313" key="1">
    <source>
        <dbReference type="EMBL" id="CAG8506706.1"/>
    </source>
</evidence>
<dbReference type="AlphaFoldDB" id="A0A9N8ZSK6"/>
<accession>A0A9N8ZSK6</accession>